<dbReference type="PRINTS" id="PR00038">
    <property type="entry name" value="HTHLUXR"/>
</dbReference>
<evidence type="ECO:0000259" key="4">
    <source>
        <dbReference type="PROSITE" id="PS50043"/>
    </source>
</evidence>
<dbReference type="InterPro" id="IPR016032">
    <property type="entry name" value="Sig_transdc_resp-reg_C-effctor"/>
</dbReference>
<dbReference type="PROSITE" id="PS50043">
    <property type="entry name" value="HTH_LUXR_2"/>
    <property type="match status" value="1"/>
</dbReference>
<keyword evidence="6" id="KW-1185">Reference proteome</keyword>
<evidence type="ECO:0000256" key="3">
    <source>
        <dbReference type="ARBA" id="ARBA00023163"/>
    </source>
</evidence>
<gene>
    <name evidence="5" type="ORF">QRT03_17090</name>
</gene>
<keyword evidence="2" id="KW-0238">DNA-binding</keyword>
<protein>
    <submittedName>
        <fullName evidence="5">LuxR C-terminal-related transcriptional regulator</fullName>
    </submittedName>
</protein>
<dbReference type="RefSeq" id="WP_286054133.1">
    <property type="nucleotide sequence ID" value="NZ_JASVWF010000003.1"/>
</dbReference>
<dbReference type="PANTHER" id="PTHR44688:SF16">
    <property type="entry name" value="DNA-BINDING TRANSCRIPTIONAL ACTIVATOR DEVR_DOSR"/>
    <property type="match status" value="1"/>
</dbReference>
<dbReference type="EMBL" id="JASVWF010000003">
    <property type="protein sequence ID" value="MDL5157684.1"/>
    <property type="molecule type" value="Genomic_DNA"/>
</dbReference>
<name>A0ABT7MAJ3_9PSEU</name>
<feature type="domain" description="HTH luxR-type" evidence="4">
    <location>
        <begin position="807"/>
        <end position="872"/>
    </location>
</feature>
<dbReference type="InterPro" id="IPR027417">
    <property type="entry name" value="P-loop_NTPase"/>
</dbReference>
<comment type="caution">
    <text evidence="5">The sequence shown here is derived from an EMBL/GenBank/DDBJ whole genome shotgun (WGS) entry which is preliminary data.</text>
</comment>
<evidence type="ECO:0000256" key="1">
    <source>
        <dbReference type="ARBA" id="ARBA00023015"/>
    </source>
</evidence>
<dbReference type="InterPro" id="IPR036388">
    <property type="entry name" value="WH-like_DNA-bd_sf"/>
</dbReference>
<dbReference type="SUPFAM" id="SSF52540">
    <property type="entry name" value="P-loop containing nucleoside triphosphate hydrolases"/>
    <property type="match status" value="1"/>
</dbReference>
<dbReference type="SMART" id="SM00421">
    <property type="entry name" value="HTH_LUXR"/>
    <property type="match status" value="1"/>
</dbReference>
<dbReference type="SUPFAM" id="SSF46894">
    <property type="entry name" value="C-terminal effector domain of the bipartite response regulators"/>
    <property type="match status" value="1"/>
</dbReference>
<proteinExistence type="predicted"/>
<keyword evidence="3" id="KW-0804">Transcription</keyword>
<evidence type="ECO:0000313" key="6">
    <source>
        <dbReference type="Proteomes" id="UP001231924"/>
    </source>
</evidence>
<keyword evidence="1" id="KW-0805">Transcription regulation</keyword>
<evidence type="ECO:0000313" key="5">
    <source>
        <dbReference type="EMBL" id="MDL5157684.1"/>
    </source>
</evidence>
<dbReference type="PROSITE" id="PS00622">
    <property type="entry name" value="HTH_LUXR_1"/>
    <property type="match status" value="1"/>
</dbReference>
<accession>A0ABT7MAJ3</accession>
<dbReference type="InterPro" id="IPR011990">
    <property type="entry name" value="TPR-like_helical_dom_sf"/>
</dbReference>
<dbReference type="Proteomes" id="UP001231924">
    <property type="component" value="Unassembled WGS sequence"/>
</dbReference>
<dbReference type="Gene3D" id="1.10.10.10">
    <property type="entry name" value="Winged helix-like DNA-binding domain superfamily/Winged helix DNA-binding domain"/>
    <property type="match status" value="1"/>
</dbReference>
<evidence type="ECO:0000256" key="2">
    <source>
        <dbReference type="ARBA" id="ARBA00023125"/>
    </source>
</evidence>
<dbReference type="InterPro" id="IPR000792">
    <property type="entry name" value="Tscrpt_reg_LuxR_C"/>
</dbReference>
<reference evidence="5 6" key="1">
    <citation type="submission" date="2023-06" db="EMBL/GenBank/DDBJ databases">
        <title>Actinomycetospora Odt1-22.</title>
        <authorList>
            <person name="Supong K."/>
        </authorList>
    </citation>
    <scope>NUCLEOTIDE SEQUENCE [LARGE SCALE GENOMIC DNA]</scope>
    <source>
        <strain evidence="5 6">Odt1-22</strain>
    </source>
</reference>
<organism evidence="5 6">
    <name type="scientific">Actinomycetospora termitidis</name>
    <dbReference type="NCBI Taxonomy" id="3053470"/>
    <lineage>
        <taxon>Bacteria</taxon>
        <taxon>Bacillati</taxon>
        <taxon>Actinomycetota</taxon>
        <taxon>Actinomycetes</taxon>
        <taxon>Pseudonocardiales</taxon>
        <taxon>Pseudonocardiaceae</taxon>
        <taxon>Actinomycetospora</taxon>
    </lineage>
</organism>
<dbReference type="Gene3D" id="1.25.40.10">
    <property type="entry name" value="Tetratricopeptide repeat domain"/>
    <property type="match status" value="1"/>
</dbReference>
<dbReference type="Pfam" id="PF00196">
    <property type="entry name" value="GerE"/>
    <property type="match status" value="1"/>
</dbReference>
<sequence length="876" mass="91923">MQGAAWPLTGRETELDAARTALERTGGAELVGAPGSGRTRLAHAIGRGESGRGRRVELLTGTTWGADVPLGALAVRHPGLADAPPDVARGVQRTRAALDVGSGPVTVVVDDAHLVDALTAQVLHRLVGAGEVRLLLTAPTGADLPEAFAVLRGAGHVVRVELAPLTHDEVHHLLEAVLGAAVEGATAFELAELSGGAPRLLRALVTDGCSSGALRRTGEVWRWHDDVRPTPGLRAVVLARFRGLPVGQRELLDRLALAGAVGLEVVERLPGGAEVGELDRAGLVSSREEGRRLVVDLAHRVDGPSLRAEQSPLVRRRGFRELAAALEAALDAAGRRRTEDTARLLTWRLEGGVAVDTDELVAAAVTAPPSWAEPLLVRALEQGAGFEAAQRLAGILVAQGRYDEAGERYRAAFEGPADDEARAELAVRWATVQAWAVADGAAPRRIHTELLARLDGRPHPTGVAVLDAVALLEEGRYADADAVLTPLLDPDEPGSVPAFVTAAVARPLAGRLEAGADAARRALALMEGDGGPDLISHRLLARSGGLWMSRVWAGEFDEAAALARDWYAEARAAGLGVAGPLRAVYALMIGVDAARRGRLDTAVRWLRDCASQDEIERVPCAPQLCGEMLAVLAQSGRVDEIRVWLDHLDAGRVVDVVHFRPWVALGRAWAEAAAGRPGAAAERAVAVADEAAGLGQHCYEVDALHVAARLGARARVADRLAAVATRTDSPLAAWHARYAAAVSGEELDEAAAGYARFGTMLLAAEAALEAAGAHRAAGRPGPAAASAARSRTWAEDCESPATPILTASRQEDDLTAREREIAELASTGLSSRQIAATLVLSTRTVDNVLGAVYAKLGVRGRTELTALLRGEPTTGR</sequence>
<dbReference type="CDD" id="cd06170">
    <property type="entry name" value="LuxR_C_like"/>
    <property type="match status" value="1"/>
</dbReference>
<dbReference type="PANTHER" id="PTHR44688">
    <property type="entry name" value="DNA-BINDING TRANSCRIPTIONAL ACTIVATOR DEVR_DOSR"/>
    <property type="match status" value="1"/>
</dbReference>